<keyword evidence="3" id="KW-0233">DNA recombination</keyword>
<dbReference type="Pfam" id="PF17293">
    <property type="entry name" value="Arm-DNA-bind_5"/>
    <property type="match status" value="1"/>
</dbReference>
<dbReference type="PANTHER" id="PTHR30349">
    <property type="entry name" value="PHAGE INTEGRASE-RELATED"/>
    <property type="match status" value="1"/>
</dbReference>
<reference evidence="5 6" key="1">
    <citation type="submission" date="2023-08" db="EMBL/GenBank/DDBJ databases">
        <title>Mesonia sp. MT50, isolated from deep-sea sediment of the Mariana Trench.</title>
        <authorList>
            <person name="Fu H."/>
        </authorList>
    </citation>
    <scope>NUCLEOTIDE SEQUENCE [LARGE SCALE GENOMIC DNA]</scope>
    <source>
        <strain evidence="5 6">MT50</strain>
    </source>
</reference>
<protein>
    <submittedName>
        <fullName evidence="5">Site-specific integrase</fullName>
    </submittedName>
</protein>
<dbReference type="Pfam" id="PF13102">
    <property type="entry name" value="Phage_int_SAM_5"/>
    <property type="match status" value="1"/>
</dbReference>
<accession>A0ABU1A0U5</accession>
<dbReference type="InterPro" id="IPR035386">
    <property type="entry name" value="Arm-DNA-bind_5"/>
</dbReference>
<dbReference type="PROSITE" id="PS51898">
    <property type="entry name" value="TYR_RECOMBINASE"/>
    <property type="match status" value="1"/>
</dbReference>
<dbReference type="CDD" id="cd01185">
    <property type="entry name" value="INTN1_C_like"/>
    <property type="match status" value="1"/>
</dbReference>
<dbReference type="InterPro" id="IPR050090">
    <property type="entry name" value="Tyrosine_recombinase_XerCD"/>
</dbReference>
<dbReference type="EMBL" id="JAVHUL010000013">
    <property type="protein sequence ID" value="MDQ7917200.1"/>
    <property type="molecule type" value="Genomic_DNA"/>
</dbReference>
<dbReference type="Proteomes" id="UP001230915">
    <property type="component" value="Unassembled WGS sequence"/>
</dbReference>
<keyword evidence="2" id="KW-0238">DNA-binding</keyword>
<sequence length="402" mass="47450">MYDYKISILFYLQKSKKNKRNKCSVICRLTYNKKRKQFSTGISLEEIDWDAKKQVSKNNQINDQLEIISSEIKSVFLKLKISQTPFTVNDIYKEFKGETKSKEYGVIEYYNLELAKKKKLIDIELNQATWNKFLYISNHLKEFVKWKYDKSDVLLNNLTMNFLSEFEYFLKTEKKHQQITVNKATQRFKSVIRAAVGEQIINRNPFYAHKPKKVKTKIVYLNQRELKSLEEYTFSQSRLSQIRDMFIFCCYTGLAYAEMSNLSKEHITLGFDGFKWIEMYRKKTSSYISIPLLPKSANIIVKYINVKSNYILPRISNQRFNSYLKEIALIVGIEKRLTHHIARKTFATTVLLYNDVPMEIVSELLGHSKITITQEHYGKIVKKKVSEQMIKLNFKLKNDGGH</sequence>
<evidence type="ECO:0000259" key="4">
    <source>
        <dbReference type="PROSITE" id="PS51898"/>
    </source>
</evidence>
<proteinExistence type="inferred from homology"/>
<dbReference type="Pfam" id="PF00589">
    <property type="entry name" value="Phage_integrase"/>
    <property type="match status" value="1"/>
</dbReference>
<keyword evidence="6" id="KW-1185">Reference proteome</keyword>
<dbReference type="InterPro" id="IPR011010">
    <property type="entry name" value="DNA_brk_join_enz"/>
</dbReference>
<evidence type="ECO:0000313" key="6">
    <source>
        <dbReference type="Proteomes" id="UP001230915"/>
    </source>
</evidence>
<organism evidence="5 6">
    <name type="scientific">Mesonia profundi</name>
    <dbReference type="NCBI Taxonomy" id="3070998"/>
    <lineage>
        <taxon>Bacteria</taxon>
        <taxon>Pseudomonadati</taxon>
        <taxon>Bacteroidota</taxon>
        <taxon>Flavobacteriia</taxon>
        <taxon>Flavobacteriales</taxon>
        <taxon>Flavobacteriaceae</taxon>
        <taxon>Mesonia</taxon>
    </lineage>
</organism>
<dbReference type="InterPro" id="IPR010998">
    <property type="entry name" value="Integrase_recombinase_N"/>
</dbReference>
<name>A0ABU1A0U5_9FLAO</name>
<feature type="domain" description="Tyr recombinase" evidence="4">
    <location>
        <begin position="216"/>
        <end position="390"/>
    </location>
</feature>
<dbReference type="SUPFAM" id="SSF56349">
    <property type="entry name" value="DNA breaking-rejoining enzymes"/>
    <property type="match status" value="1"/>
</dbReference>
<comment type="similarity">
    <text evidence="1">Belongs to the 'phage' integrase family.</text>
</comment>
<gene>
    <name evidence="5" type="ORF">RBU60_06405</name>
</gene>
<evidence type="ECO:0000256" key="3">
    <source>
        <dbReference type="ARBA" id="ARBA00023172"/>
    </source>
</evidence>
<comment type="caution">
    <text evidence="5">The sequence shown here is derived from an EMBL/GenBank/DDBJ whole genome shotgun (WGS) entry which is preliminary data.</text>
</comment>
<dbReference type="Gene3D" id="1.10.150.130">
    <property type="match status" value="1"/>
</dbReference>
<dbReference type="InterPro" id="IPR025269">
    <property type="entry name" value="SAM-like_dom"/>
</dbReference>
<dbReference type="InterPro" id="IPR013762">
    <property type="entry name" value="Integrase-like_cat_sf"/>
</dbReference>
<dbReference type="InterPro" id="IPR002104">
    <property type="entry name" value="Integrase_catalytic"/>
</dbReference>
<dbReference type="PANTHER" id="PTHR30349:SF64">
    <property type="entry name" value="PROPHAGE INTEGRASE INTD-RELATED"/>
    <property type="match status" value="1"/>
</dbReference>
<evidence type="ECO:0000256" key="2">
    <source>
        <dbReference type="ARBA" id="ARBA00023125"/>
    </source>
</evidence>
<dbReference type="Gene3D" id="1.10.443.10">
    <property type="entry name" value="Intergrase catalytic core"/>
    <property type="match status" value="1"/>
</dbReference>
<dbReference type="RefSeq" id="WP_308863918.1">
    <property type="nucleotide sequence ID" value="NZ_JAVHUL010000013.1"/>
</dbReference>
<evidence type="ECO:0000256" key="1">
    <source>
        <dbReference type="ARBA" id="ARBA00008857"/>
    </source>
</evidence>
<evidence type="ECO:0000313" key="5">
    <source>
        <dbReference type="EMBL" id="MDQ7917200.1"/>
    </source>
</evidence>